<evidence type="ECO:0000313" key="1">
    <source>
        <dbReference type="EMBL" id="NOU78252.1"/>
    </source>
</evidence>
<comment type="caution">
    <text evidence="1">The sequence shown here is derived from an EMBL/GenBank/DDBJ whole genome shotgun (WGS) entry which is preliminary data.</text>
</comment>
<dbReference type="Proteomes" id="UP000596857">
    <property type="component" value="Unassembled WGS sequence"/>
</dbReference>
<accession>A0ABX1YBD3</accession>
<organism evidence="1 2">
    <name type="scientific">Paenibacillus phytohabitans</name>
    <dbReference type="NCBI Taxonomy" id="2654978"/>
    <lineage>
        <taxon>Bacteria</taxon>
        <taxon>Bacillati</taxon>
        <taxon>Bacillota</taxon>
        <taxon>Bacilli</taxon>
        <taxon>Bacillales</taxon>
        <taxon>Paenibacillaceae</taxon>
        <taxon>Paenibacillus</taxon>
    </lineage>
</organism>
<dbReference type="EMBL" id="WHOB01000018">
    <property type="protein sequence ID" value="NOU78252.1"/>
    <property type="molecule type" value="Genomic_DNA"/>
</dbReference>
<proteinExistence type="predicted"/>
<protein>
    <submittedName>
        <fullName evidence="1">Uncharacterized protein</fullName>
    </submittedName>
</protein>
<keyword evidence="2" id="KW-1185">Reference proteome</keyword>
<dbReference type="RefSeq" id="WP_171716391.1">
    <property type="nucleotide sequence ID" value="NZ_WHOB01000018.1"/>
</dbReference>
<sequence>MIGSVVLFLLFAAGIIAFQNSRMLAERENDSSRAYTGHLMYSVYHQTFSPNEELPEAVPLFQFTLFDGADGESFITHALCRVAAGRGEMVLSDAQNYMLSNLRQAAMQGVRFEHLSFPGKAVRRGEKELIKALETAAKQEAEHANHS</sequence>
<reference evidence="1 2" key="1">
    <citation type="submission" date="2019-10" db="EMBL/GenBank/DDBJ databases">
        <title>Description of Paenibacillus terricola sp. nov.</title>
        <authorList>
            <person name="Carlier A."/>
            <person name="Qi S."/>
        </authorList>
    </citation>
    <scope>NUCLEOTIDE SEQUENCE [LARGE SCALE GENOMIC DNA]</scope>
    <source>
        <strain evidence="1 2">LMG 31459</strain>
    </source>
</reference>
<gene>
    <name evidence="1" type="ORF">GC101_05095</name>
</gene>
<name>A0ABX1YBD3_9BACL</name>
<evidence type="ECO:0000313" key="2">
    <source>
        <dbReference type="Proteomes" id="UP000596857"/>
    </source>
</evidence>